<name>A0ABY3VM64_9MYCO</name>
<evidence type="ECO:0000256" key="1">
    <source>
        <dbReference type="SAM" id="MobiDB-lite"/>
    </source>
</evidence>
<keyword evidence="3" id="KW-1185">Reference proteome</keyword>
<feature type="compositionally biased region" description="Basic and acidic residues" evidence="1">
    <location>
        <begin position="20"/>
        <end position="34"/>
    </location>
</feature>
<dbReference type="Proteomes" id="UP001055336">
    <property type="component" value="Chromosome"/>
</dbReference>
<feature type="region of interest" description="Disordered" evidence="1">
    <location>
        <begin position="1"/>
        <end position="54"/>
    </location>
</feature>
<evidence type="ECO:0000313" key="2">
    <source>
        <dbReference type="EMBL" id="UMB70530.1"/>
    </source>
</evidence>
<gene>
    <name evidence="2" type="ORF">MKK62_04180</name>
</gene>
<feature type="compositionally biased region" description="Acidic residues" evidence="1">
    <location>
        <begin position="8"/>
        <end position="17"/>
    </location>
</feature>
<sequence>MEKHTDDSDPIPEDATEATEYQREEQELLDHQNEDSQAPGVQQSRDDIADESSR</sequence>
<accession>A0ABY3VM64</accession>
<evidence type="ECO:0000313" key="3">
    <source>
        <dbReference type="Proteomes" id="UP001055336"/>
    </source>
</evidence>
<feature type="compositionally biased region" description="Basic and acidic residues" evidence="1">
    <location>
        <begin position="44"/>
        <end position="54"/>
    </location>
</feature>
<protein>
    <submittedName>
        <fullName evidence="2">Uncharacterized protein</fullName>
    </submittedName>
</protein>
<organism evidence="2 3">
    <name type="scientific">Mycobacterium paraterrae</name>
    <dbReference type="NCBI Taxonomy" id="577492"/>
    <lineage>
        <taxon>Bacteria</taxon>
        <taxon>Bacillati</taxon>
        <taxon>Actinomycetota</taxon>
        <taxon>Actinomycetes</taxon>
        <taxon>Mycobacteriales</taxon>
        <taxon>Mycobacteriaceae</taxon>
        <taxon>Mycobacterium</taxon>
    </lineage>
</organism>
<dbReference type="RefSeq" id="WP_240262279.1">
    <property type="nucleotide sequence ID" value="NZ_CP092488.2"/>
</dbReference>
<dbReference type="EMBL" id="CP092488">
    <property type="protein sequence ID" value="UMB70530.1"/>
    <property type="molecule type" value="Genomic_DNA"/>
</dbReference>
<proteinExistence type="predicted"/>
<reference evidence="2" key="1">
    <citation type="submission" date="2022-08" db="EMBL/GenBank/DDBJ databases">
        <title>Whole genome sequencing of non-tuberculosis mycobacteria type-strains.</title>
        <authorList>
            <person name="Igarashi Y."/>
            <person name="Osugi A."/>
            <person name="Mitarai S."/>
        </authorList>
    </citation>
    <scope>NUCLEOTIDE SEQUENCE</scope>
    <source>
        <strain evidence="2">DSM 45127</strain>
    </source>
</reference>